<dbReference type="GeneID" id="81604422"/>
<dbReference type="GO" id="GO:0005730">
    <property type="term" value="C:nucleolus"/>
    <property type="evidence" value="ECO:0007669"/>
    <property type="project" value="UniProtKB-SubCell"/>
</dbReference>
<evidence type="ECO:0000256" key="6">
    <source>
        <dbReference type="ARBA" id="ARBA00022771"/>
    </source>
</evidence>
<evidence type="ECO:0000256" key="5">
    <source>
        <dbReference type="ARBA" id="ARBA00022737"/>
    </source>
</evidence>
<dbReference type="AlphaFoldDB" id="A0AAD6G092"/>
<name>A0AAD6G092_9EURO</name>
<evidence type="ECO:0000256" key="2">
    <source>
        <dbReference type="ARBA" id="ARBA00004642"/>
    </source>
</evidence>
<dbReference type="EMBL" id="JAPVEA010000008">
    <property type="protein sequence ID" value="KAJ5439799.1"/>
    <property type="molecule type" value="Genomic_DNA"/>
</dbReference>
<keyword evidence="4" id="KW-0479">Metal-binding</keyword>
<feature type="compositionally biased region" description="Basic residues" evidence="11">
    <location>
        <begin position="465"/>
        <end position="474"/>
    </location>
</feature>
<dbReference type="GO" id="GO:0000981">
    <property type="term" value="F:DNA-binding transcription factor activity, RNA polymerase II-specific"/>
    <property type="evidence" value="ECO:0007669"/>
    <property type="project" value="TreeGrafter"/>
</dbReference>
<feature type="region of interest" description="Disordered" evidence="11">
    <location>
        <begin position="1"/>
        <end position="45"/>
    </location>
</feature>
<dbReference type="SMART" id="SM00355">
    <property type="entry name" value="ZnF_C2H2"/>
    <property type="match status" value="2"/>
</dbReference>
<evidence type="ECO:0000313" key="14">
    <source>
        <dbReference type="Proteomes" id="UP001213681"/>
    </source>
</evidence>
<keyword evidence="3" id="KW-1017">Isopeptide bond</keyword>
<reference evidence="13" key="1">
    <citation type="submission" date="2022-12" db="EMBL/GenBank/DDBJ databases">
        <authorList>
            <person name="Petersen C."/>
        </authorList>
    </citation>
    <scope>NUCLEOTIDE SEQUENCE</scope>
    <source>
        <strain evidence="13">IBT 16125</strain>
    </source>
</reference>
<dbReference type="GO" id="GO:0008270">
    <property type="term" value="F:zinc ion binding"/>
    <property type="evidence" value="ECO:0007669"/>
    <property type="project" value="UniProtKB-KW"/>
</dbReference>
<evidence type="ECO:0000256" key="9">
    <source>
        <dbReference type="ARBA" id="ARBA00069242"/>
    </source>
</evidence>
<accession>A0AAD6G092</accession>
<keyword evidence="14" id="KW-1185">Reference proteome</keyword>
<proteinExistence type="predicted"/>
<dbReference type="FunFam" id="3.30.160.60:FF:000063">
    <property type="entry name" value="Wilms tumor 1-KTS isoform"/>
    <property type="match status" value="1"/>
</dbReference>
<dbReference type="GO" id="GO:0005654">
    <property type="term" value="C:nucleoplasm"/>
    <property type="evidence" value="ECO:0007669"/>
    <property type="project" value="UniProtKB-SubCell"/>
</dbReference>
<sequence>MISTNSTSLRPGHHRRQLSTPAPFDAAITPQAMSAIPTRRTHRRGQTMDYGSYGQQIPAVDQRHASKTVPELRDFFNAKSAGIPQQARNLQQFPAYIQRSEHSSVPSGLPVLQQSCQYQSLPMWSQAELQGLYSASAASTSPATTIAPALSRSASESSDKNASLTSALYRMRQERNLSMMQREQTTRHPRVMQPLSVQPEGISPKMNPYLCYTSPLTPESTPMKGSFDFTMYSNDQTPTKSQSFSIPRTPVSSEMQRAKSFQGVSSASPVQLKHHIPSPAESPSVAFAELAAMPSPGSCSLSDGPETPSLGGRQERANSIESSLMRSGSEMGAEPIDDFDLDARVKASVRETGVSNDEINKYISGPDPKDGKWVCLWHDCENCRFGRKENIKSHVQTHLDDRPYKCDVCDKKFVRGHDLKRHLKTHTGKKPFACRCGASFARQDALTRHRQRDMCVGGYNGHTLKTTRRGRPPNKNRPDIETRQTKSTRTRQRVAEKTESFTPIKAEGTLLQEPPVFASPNYAPSNSLSSFTPPTSPGANDVPSPLPAGNSFTSQFEDDLLPPLSPPQMAHARYEQAIAQFNPNMVGAPGSQEYLYSDPALSPHDMSSPHTAPTLAESSVGSEIDFFMTQDPSEQVQEEFGNITTQALSSFSNTYSYVDSSDFPSSSFYTDMPEKPFSGLNPLDDPYSDQIDSLSNEFLIDP</sequence>
<organism evidence="13 14">
    <name type="scientific">Penicillium daleae</name>
    <dbReference type="NCBI Taxonomy" id="63821"/>
    <lineage>
        <taxon>Eukaryota</taxon>
        <taxon>Fungi</taxon>
        <taxon>Dikarya</taxon>
        <taxon>Ascomycota</taxon>
        <taxon>Pezizomycotina</taxon>
        <taxon>Eurotiomycetes</taxon>
        <taxon>Eurotiomycetidae</taxon>
        <taxon>Eurotiales</taxon>
        <taxon>Aspergillaceae</taxon>
        <taxon>Penicillium</taxon>
    </lineage>
</organism>
<feature type="region of interest" description="Disordered" evidence="11">
    <location>
        <begin position="296"/>
        <end position="315"/>
    </location>
</feature>
<feature type="domain" description="C2H2-type" evidence="12">
    <location>
        <begin position="404"/>
        <end position="431"/>
    </location>
</feature>
<evidence type="ECO:0000259" key="12">
    <source>
        <dbReference type="PROSITE" id="PS50157"/>
    </source>
</evidence>
<dbReference type="Gene3D" id="3.30.160.60">
    <property type="entry name" value="Classic Zinc Finger"/>
    <property type="match status" value="3"/>
</dbReference>
<dbReference type="Proteomes" id="UP001213681">
    <property type="component" value="Unassembled WGS sequence"/>
</dbReference>
<evidence type="ECO:0000256" key="4">
    <source>
        <dbReference type="ARBA" id="ARBA00022723"/>
    </source>
</evidence>
<dbReference type="PROSITE" id="PS50157">
    <property type="entry name" value="ZINC_FINGER_C2H2_2"/>
    <property type="match status" value="1"/>
</dbReference>
<evidence type="ECO:0000256" key="7">
    <source>
        <dbReference type="ARBA" id="ARBA00022833"/>
    </source>
</evidence>
<dbReference type="PANTHER" id="PTHR24408:SF58">
    <property type="entry name" value="TRANSCRIPTION FACTOR (TFIIIA), PUTATIVE (AFU_ORTHOLOGUE AFUA_1G05150)-RELATED"/>
    <property type="match status" value="1"/>
</dbReference>
<protein>
    <recommendedName>
        <fullName evidence="9">Wilms tumor protein homolog</fullName>
    </recommendedName>
</protein>
<keyword evidence="8" id="KW-0832">Ubl conjugation</keyword>
<keyword evidence="6 10" id="KW-0863">Zinc-finger</keyword>
<feature type="region of interest" description="Disordered" evidence="11">
    <location>
        <begin position="526"/>
        <end position="551"/>
    </location>
</feature>
<dbReference type="Pfam" id="PF00096">
    <property type="entry name" value="zf-C2H2"/>
    <property type="match status" value="1"/>
</dbReference>
<evidence type="ECO:0000256" key="10">
    <source>
        <dbReference type="PROSITE-ProRule" id="PRU00042"/>
    </source>
</evidence>
<gene>
    <name evidence="13" type="ORF">N7458_010797</name>
</gene>
<reference evidence="13" key="2">
    <citation type="journal article" date="2023" name="IMA Fungus">
        <title>Comparative genomic study of the Penicillium genus elucidates a diverse pangenome and 15 lateral gene transfer events.</title>
        <authorList>
            <person name="Petersen C."/>
            <person name="Sorensen T."/>
            <person name="Nielsen M.R."/>
            <person name="Sondergaard T.E."/>
            <person name="Sorensen J.L."/>
            <person name="Fitzpatrick D.A."/>
            <person name="Frisvad J.C."/>
            <person name="Nielsen K.L."/>
        </authorList>
    </citation>
    <scope>NUCLEOTIDE SEQUENCE</scope>
    <source>
        <strain evidence="13">IBT 16125</strain>
    </source>
</reference>
<dbReference type="InterPro" id="IPR036236">
    <property type="entry name" value="Znf_C2H2_sf"/>
</dbReference>
<comment type="subcellular location">
    <subcellularLocation>
        <location evidence="1">Nucleus</location>
        <location evidence="1">Nucleolus</location>
    </subcellularLocation>
    <subcellularLocation>
        <location evidence="2">Nucleus</location>
        <location evidence="2">Nucleoplasm</location>
    </subcellularLocation>
</comment>
<dbReference type="PROSITE" id="PS00028">
    <property type="entry name" value="ZINC_FINGER_C2H2_1"/>
    <property type="match status" value="1"/>
</dbReference>
<dbReference type="PANTHER" id="PTHR24408">
    <property type="entry name" value="ZINC FINGER PROTEIN"/>
    <property type="match status" value="1"/>
</dbReference>
<dbReference type="RefSeq" id="XP_056763028.1">
    <property type="nucleotide sequence ID" value="XM_056914179.1"/>
</dbReference>
<evidence type="ECO:0000256" key="8">
    <source>
        <dbReference type="ARBA" id="ARBA00022843"/>
    </source>
</evidence>
<evidence type="ECO:0000256" key="1">
    <source>
        <dbReference type="ARBA" id="ARBA00004604"/>
    </source>
</evidence>
<keyword evidence="5" id="KW-0677">Repeat</keyword>
<dbReference type="InterPro" id="IPR013087">
    <property type="entry name" value="Znf_C2H2_type"/>
</dbReference>
<evidence type="ECO:0000256" key="11">
    <source>
        <dbReference type="SAM" id="MobiDB-lite"/>
    </source>
</evidence>
<dbReference type="SUPFAM" id="SSF57667">
    <property type="entry name" value="beta-beta-alpha zinc fingers"/>
    <property type="match status" value="1"/>
</dbReference>
<keyword evidence="7" id="KW-0862">Zinc</keyword>
<comment type="caution">
    <text evidence="13">The sequence shown here is derived from an EMBL/GenBank/DDBJ whole genome shotgun (WGS) entry which is preliminary data.</text>
</comment>
<evidence type="ECO:0000256" key="3">
    <source>
        <dbReference type="ARBA" id="ARBA00022499"/>
    </source>
</evidence>
<evidence type="ECO:0000313" key="13">
    <source>
        <dbReference type="EMBL" id="KAJ5439799.1"/>
    </source>
</evidence>
<feature type="region of interest" description="Disordered" evidence="11">
    <location>
        <begin position="457"/>
        <end position="498"/>
    </location>
</feature>
<dbReference type="GO" id="GO:0043565">
    <property type="term" value="F:sequence-specific DNA binding"/>
    <property type="evidence" value="ECO:0007669"/>
    <property type="project" value="TreeGrafter"/>
</dbReference>